<dbReference type="AlphaFoldDB" id="A0AAF0Y2V7"/>
<organism evidence="1 2">
    <name type="scientific">Vanrija pseudolonga</name>
    <dbReference type="NCBI Taxonomy" id="143232"/>
    <lineage>
        <taxon>Eukaryota</taxon>
        <taxon>Fungi</taxon>
        <taxon>Dikarya</taxon>
        <taxon>Basidiomycota</taxon>
        <taxon>Agaricomycotina</taxon>
        <taxon>Tremellomycetes</taxon>
        <taxon>Trichosporonales</taxon>
        <taxon>Trichosporonaceae</taxon>
        <taxon>Vanrija</taxon>
    </lineage>
</organism>
<evidence type="ECO:0000313" key="2">
    <source>
        <dbReference type="Proteomes" id="UP000827549"/>
    </source>
</evidence>
<dbReference type="RefSeq" id="XP_062625237.1">
    <property type="nucleotide sequence ID" value="XM_062769253.1"/>
</dbReference>
<name>A0AAF0Y2V7_9TREE</name>
<dbReference type="EMBL" id="CP086715">
    <property type="protein sequence ID" value="WOO79205.1"/>
    <property type="molecule type" value="Genomic_DNA"/>
</dbReference>
<accession>A0AAF0Y2V7</accession>
<dbReference type="GeneID" id="87805986"/>
<reference evidence="1" key="1">
    <citation type="submission" date="2023-10" db="EMBL/GenBank/DDBJ databases">
        <authorList>
            <person name="Noh H."/>
        </authorList>
    </citation>
    <scope>NUCLEOTIDE SEQUENCE</scope>
    <source>
        <strain evidence="1">DUCC4014</strain>
    </source>
</reference>
<keyword evidence="2" id="KW-1185">Reference proteome</keyword>
<evidence type="ECO:0000313" key="1">
    <source>
        <dbReference type="EMBL" id="WOO79205.1"/>
    </source>
</evidence>
<proteinExistence type="predicted"/>
<protein>
    <submittedName>
        <fullName evidence="1">Uncharacterized protein</fullName>
    </submittedName>
</protein>
<sequence>MSSPLHWTRMAKGEAFPPTAVKISGGGGRVGIPLYAVRYSNNGVWYFGRVAHKSEAVVTNGEETIMVGKFEVLCAAAPAKKAPYKWVKVSAGDIKPARAWSATEDGGLLLARTAAPTPNTPFGKRPGFWQPGAPHAHFPSLARDVDAHAAEFEILVLRPAVDGVVDDVKSAASVPLSRWASIRQSFVSAVGN</sequence>
<dbReference type="Proteomes" id="UP000827549">
    <property type="component" value="Chromosome 2"/>
</dbReference>
<gene>
    <name evidence="1" type="ORF">LOC62_02G002739</name>
</gene>